<protein>
    <recommendedName>
        <fullName evidence="1">Sugar fermentation stimulation protein homolog</fullName>
    </recommendedName>
</protein>
<proteinExistence type="inferred from homology"/>
<dbReference type="Gene3D" id="3.40.1350.60">
    <property type="match status" value="1"/>
</dbReference>
<dbReference type="NCBIfam" id="TIGR00230">
    <property type="entry name" value="sfsA"/>
    <property type="match status" value="1"/>
</dbReference>
<gene>
    <name evidence="1 4" type="primary">sfsA</name>
    <name evidence="4" type="ORF">GWK41_01625</name>
</gene>
<dbReference type="EMBL" id="JAACYA010000001">
    <property type="protein sequence ID" value="MBK3331763.1"/>
    <property type="molecule type" value="Genomic_DNA"/>
</dbReference>
<dbReference type="InterPro" id="IPR005224">
    <property type="entry name" value="SfsA"/>
</dbReference>
<dbReference type="HAMAP" id="MF_00095">
    <property type="entry name" value="SfsA"/>
    <property type="match status" value="1"/>
</dbReference>
<evidence type="ECO:0000259" key="2">
    <source>
        <dbReference type="Pfam" id="PF03749"/>
    </source>
</evidence>
<organism evidence="4 5">
    <name type="scientific">Persephonella atlantica</name>
    <dbReference type="NCBI Taxonomy" id="2699429"/>
    <lineage>
        <taxon>Bacteria</taxon>
        <taxon>Pseudomonadati</taxon>
        <taxon>Aquificota</taxon>
        <taxon>Aquificia</taxon>
        <taxon>Aquificales</taxon>
        <taxon>Hydrogenothermaceae</taxon>
        <taxon>Persephonella</taxon>
    </lineage>
</organism>
<dbReference type="Pfam" id="PF03749">
    <property type="entry name" value="SfsA"/>
    <property type="match status" value="1"/>
</dbReference>
<comment type="similarity">
    <text evidence="1">Belongs to the SfsA family.</text>
</comment>
<sequence length="228" mass="25963">MKLFSLNSLGKLEEATFVERPNRFTAICRKDGKNIRCHVADSGRLKEILTEGRKLLVVKNPPDLKTDYKILAAKMEEGWILLNTSLHSKIGKEAIKNGVLGFIPKEIKTEVKWGNSRIDYLIDSNTFVELKGSNLLVGNRCIFPDAPTERGTKHLRELIDAVKDGYSAIIMIMALRDCECFQTNKKLDPQFSEIFEMALNSGVRFLAFKIEINRDYDIVLKDKIPLCR</sequence>
<evidence type="ECO:0000313" key="5">
    <source>
        <dbReference type="Proteomes" id="UP000772812"/>
    </source>
</evidence>
<feature type="domain" description="Sugar fermentation stimulation protein C-terminal" evidence="2">
    <location>
        <begin position="86"/>
        <end position="214"/>
    </location>
</feature>
<dbReference type="Proteomes" id="UP000772812">
    <property type="component" value="Unassembled WGS sequence"/>
</dbReference>
<reference evidence="4 5" key="1">
    <citation type="journal article" date="2021" name="Syst. Appl. Microbiol.">
        <title>Persephonella atlantica sp. nov.: How to adapt to physico-chemical gradients in high temperature hydrothermal habitats.</title>
        <authorList>
            <person name="Francois D.X."/>
            <person name="Godfroy A."/>
            <person name="Mathien C."/>
            <person name="Aube J."/>
            <person name="Cathalot C."/>
            <person name="Lesongeur F."/>
            <person name="L'Haridon S."/>
            <person name="Philippon X."/>
            <person name="Roussel E.G."/>
        </authorList>
    </citation>
    <scope>NUCLEOTIDE SEQUENCE [LARGE SCALE GENOMIC DNA]</scope>
    <source>
        <strain evidence="4 5">MO1340</strain>
    </source>
</reference>
<dbReference type="Gene3D" id="2.40.50.580">
    <property type="match status" value="1"/>
</dbReference>
<keyword evidence="5" id="KW-1185">Reference proteome</keyword>
<dbReference type="RefSeq" id="WP_200673168.1">
    <property type="nucleotide sequence ID" value="NZ_JAACYA010000001.1"/>
</dbReference>
<feature type="domain" description="SfsA N-terminal OB" evidence="3">
    <location>
        <begin position="18"/>
        <end position="81"/>
    </location>
</feature>
<dbReference type="PANTHER" id="PTHR30545:SF2">
    <property type="entry name" value="SUGAR FERMENTATION STIMULATION PROTEIN A"/>
    <property type="match status" value="1"/>
</dbReference>
<accession>A0ABS1GFQ6</accession>
<evidence type="ECO:0000256" key="1">
    <source>
        <dbReference type="HAMAP-Rule" id="MF_00095"/>
    </source>
</evidence>
<dbReference type="PANTHER" id="PTHR30545">
    <property type="entry name" value="SUGAR FERMENTATION STIMULATION PROTEIN A"/>
    <property type="match status" value="1"/>
</dbReference>
<evidence type="ECO:0000313" key="4">
    <source>
        <dbReference type="EMBL" id="MBK3331763.1"/>
    </source>
</evidence>
<dbReference type="Pfam" id="PF17746">
    <property type="entry name" value="SfsA_N"/>
    <property type="match status" value="1"/>
</dbReference>
<comment type="caution">
    <text evidence="4">The sequence shown here is derived from an EMBL/GenBank/DDBJ whole genome shotgun (WGS) entry which is preliminary data.</text>
</comment>
<dbReference type="InterPro" id="IPR040452">
    <property type="entry name" value="SfsA_C"/>
</dbReference>
<name>A0ABS1GFQ6_9AQUI</name>
<dbReference type="InterPro" id="IPR041465">
    <property type="entry name" value="SfsA_N"/>
</dbReference>
<evidence type="ECO:0000259" key="3">
    <source>
        <dbReference type="Pfam" id="PF17746"/>
    </source>
</evidence>